<accession>A0A2T0T796</accession>
<keyword evidence="3" id="KW-1185">Reference proteome</keyword>
<proteinExistence type="predicted"/>
<evidence type="ECO:0000313" key="3">
    <source>
        <dbReference type="Proteomes" id="UP000239494"/>
    </source>
</evidence>
<evidence type="ECO:0008006" key="4">
    <source>
        <dbReference type="Google" id="ProtNLM"/>
    </source>
</evidence>
<dbReference type="Proteomes" id="UP000239494">
    <property type="component" value="Unassembled WGS sequence"/>
</dbReference>
<evidence type="ECO:0000313" key="2">
    <source>
        <dbReference type="EMBL" id="PRY41539.1"/>
    </source>
</evidence>
<protein>
    <recommendedName>
        <fullName evidence="4">DUF4232 domain-containing protein</fullName>
    </recommendedName>
</protein>
<dbReference type="EMBL" id="PVTF01000005">
    <property type="protein sequence ID" value="PRY41539.1"/>
    <property type="molecule type" value="Genomic_DNA"/>
</dbReference>
<feature type="signal peptide" evidence="1">
    <location>
        <begin position="1"/>
        <end position="26"/>
    </location>
</feature>
<keyword evidence="1" id="KW-0732">Signal</keyword>
<sequence>MNITKLASALVGTAAIALGTVGVAEAAAPLAPCTASDLDITAHQHPWPPNDQDQLFYLAFDAKPGTACTMRSMIGDLVFHDASGTRLGISVAYPNPGDEKPVVMAPGRQKVAYIASKKGTGQGYPVAFATFTLLSAESDRAVSVAWPAPLTGGPARLGHVGDAVS</sequence>
<gene>
    <name evidence="2" type="ORF">CLV43_105297</name>
</gene>
<name>A0A2T0T796_9PSEU</name>
<dbReference type="AlphaFoldDB" id="A0A2T0T796"/>
<organism evidence="2 3">
    <name type="scientific">Umezawaea tangerina</name>
    <dbReference type="NCBI Taxonomy" id="84725"/>
    <lineage>
        <taxon>Bacteria</taxon>
        <taxon>Bacillati</taxon>
        <taxon>Actinomycetota</taxon>
        <taxon>Actinomycetes</taxon>
        <taxon>Pseudonocardiales</taxon>
        <taxon>Pseudonocardiaceae</taxon>
        <taxon>Umezawaea</taxon>
    </lineage>
</organism>
<comment type="caution">
    <text evidence="2">The sequence shown here is derived from an EMBL/GenBank/DDBJ whole genome shotgun (WGS) entry which is preliminary data.</text>
</comment>
<reference evidence="2 3" key="1">
    <citation type="submission" date="2018-03" db="EMBL/GenBank/DDBJ databases">
        <title>Genomic Encyclopedia of Archaeal and Bacterial Type Strains, Phase II (KMG-II): from individual species to whole genera.</title>
        <authorList>
            <person name="Goeker M."/>
        </authorList>
    </citation>
    <scope>NUCLEOTIDE SEQUENCE [LARGE SCALE GENOMIC DNA]</scope>
    <source>
        <strain evidence="2 3">DSM 44720</strain>
    </source>
</reference>
<feature type="chain" id="PRO_5015485529" description="DUF4232 domain-containing protein" evidence="1">
    <location>
        <begin position="27"/>
        <end position="165"/>
    </location>
</feature>
<evidence type="ECO:0000256" key="1">
    <source>
        <dbReference type="SAM" id="SignalP"/>
    </source>
</evidence>